<dbReference type="Pfam" id="PF00440">
    <property type="entry name" value="TetR_N"/>
    <property type="match status" value="1"/>
</dbReference>
<accession>A0A1G6I3B2</accession>
<proteinExistence type="predicted"/>
<dbReference type="PANTHER" id="PTHR30055:SF234">
    <property type="entry name" value="HTH-TYPE TRANSCRIPTIONAL REGULATOR BETI"/>
    <property type="match status" value="1"/>
</dbReference>
<keyword evidence="2 4" id="KW-0238">DNA-binding</keyword>
<sequence length="201" mass="23518">MPRSPEQNRAIREKRMRQILEATLHVYRERGYHGTEMGAIARRAGLGRGLIYYYFKDKQDVFISLIRWTLSGWKELLEEVTETDQPVAARLGEILKKTCALSLEYSDVSYFHQTFSRDIGVLFPDRVDEVVQLYEENLWRPVRTLIQEGVETGEIQVPLELGERFFFSVLFGAINYERMIEESDLDQWVSTALYGLVGRRE</sequence>
<dbReference type="GO" id="GO:0000976">
    <property type="term" value="F:transcription cis-regulatory region binding"/>
    <property type="evidence" value="ECO:0007669"/>
    <property type="project" value="TreeGrafter"/>
</dbReference>
<reference evidence="6 7" key="1">
    <citation type="submission" date="2016-10" db="EMBL/GenBank/DDBJ databases">
        <authorList>
            <person name="de Groot N.N."/>
        </authorList>
    </citation>
    <scope>NUCLEOTIDE SEQUENCE [LARGE SCALE GENOMIC DNA]</scope>
    <source>
        <strain evidence="6 7">DSM 45514</strain>
    </source>
</reference>
<dbReference type="STRING" id="1236220.SAMN04488112_10212"/>
<dbReference type="Gene3D" id="1.10.357.10">
    <property type="entry name" value="Tetracycline Repressor, domain 2"/>
    <property type="match status" value="1"/>
</dbReference>
<feature type="domain" description="HTH tetR-type" evidence="5">
    <location>
        <begin position="13"/>
        <end position="73"/>
    </location>
</feature>
<dbReference type="PANTHER" id="PTHR30055">
    <property type="entry name" value="HTH-TYPE TRANSCRIPTIONAL REGULATOR RUTR"/>
    <property type="match status" value="1"/>
</dbReference>
<evidence type="ECO:0000256" key="2">
    <source>
        <dbReference type="ARBA" id="ARBA00023125"/>
    </source>
</evidence>
<evidence type="ECO:0000256" key="1">
    <source>
        <dbReference type="ARBA" id="ARBA00023015"/>
    </source>
</evidence>
<dbReference type="GO" id="GO:0003700">
    <property type="term" value="F:DNA-binding transcription factor activity"/>
    <property type="evidence" value="ECO:0007669"/>
    <property type="project" value="TreeGrafter"/>
</dbReference>
<gene>
    <name evidence="6" type="ORF">SAMN04488112_10212</name>
</gene>
<name>A0A1G6I3B2_9BACL</name>
<evidence type="ECO:0000313" key="7">
    <source>
        <dbReference type="Proteomes" id="UP000199387"/>
    </source>
</evidence>
<dbReference type="PROSITE" id="PS50977">
    <property type="entry name" value="HTH_TETR_2"/>
    <property type="match status" value="1"/>
</dbReference>
<evidence type="ECO:0000259" key="5">
    <source>
        <dbReference type="PROSITE" id="PS50977"/>
    </source>
</evidence>
<keyword evidence="1" id="KW-0805">Transcription regulation</keyword>
<dbReference type="InterPro" id="IPR036271">
    <property type="entry name" value="Tet_transcr_reg_TetR-rel_C_sf"/>
</dbReference>
<dbReference type="EMBL" id="FMZA01000002">
    <property type="protein sequence ID" value="SDC00565.1"/>
    <property type="molecule type" value="Genomic_DNA"/>
</dbReference>
<evidence type="ECO:0000256" key="4">
    <source>
        <dbReference type="PROSITE-ProRule" id="PRU00335"/>
    </source>
</evidence>
<dbReference type="SUPFAM" id="SSF46689">
    <property type="entry name" value="Homeodomain-like"/>
    <property type="match status" value="1"/>
</dbReference>
<dbReference type="PRINTS" id="PR00455">
    <property type="entry name" value="HTHTETR"/>
</dbReference>
<dbReference type="OrthoDB" id="2373640at2"/>
<protein>
    <submittedName>
        <fullName evidence="6">Transcriptional regulator, TetR family</fullName>
    </submittedName>
</protein>
<dbReference type="InterPro" id="IPR001647">
    <property type="entry name" value="HTH_TetR"/>
</dbReference>
<dbReference type="InterPro" id="IPR050109">
    <property type="entry name" value="HTH-type_TetR-like_transc_reg"/>
</dbReference>
<evidence type="ECO:0000256" key="3">
    <source>
        <dbReference type="ARBA" id="ARBA00023163"/>
    </source>
</evidence>
<dbReference type="InterPro" id="IPR009057">
    <property type="entry name" value="Homeodomain-like_sf"/>
</dbReference>
<dbReference type="Proteomes" id="UP000199387">
    <property type="component" value="Unassembled WGS sequence"/>
</dbReference>
<dbReference type="SUPFAM" id="SSF48498">
    <property type="entry name" value="Tetracyclin repressor-like, C-terminal domain"/>
    <property type="match status" value="1"/>
</dbReference>
<feature type="DNA-binding region" description="H-T-H motif" evidence="4">
    <location>
        <begin position="36"/>
        <end position="55"/>
    </location>
</feature>
<evidence type="ECO:0000313" key="6">
    <source>
        <dbReference type="EMBL" id="SDC00565.1"/>
    </source>
</evidence>
<dbReference type="AlphaFoldDB" id="A0A1G6I3B2"/>
<keyword evidence="3" id="KW-0804">Transcription</keyword>
<keyword evidence="7" id="KW-1185">Reference proteome</keyword>
<organism evidence="6 7">
    <name type="scientific">Melghirimyces thermohalophilus</name>
    <dbReference type="NCBI Taxonomy" id="1236220"/>
    <lineage>
        <taxon>Bacteria</taxon>
        <taxon>Bacillati</taxon>
        <taxon>Bacillota</taxon>
        <taxon>Bacilli</taxon>
        <taxon>Bacillales</taxon>
        <taxon>Thermoactinomycetaceae</taxon>
        <taxon>Melghirimyces</taxon>
    </lineage>
</organism>
<dbReference type="RefSeq" id="WP_091565847.1">
    <property type="nucleotide sequence ID" value="NZ_FMZA01000002.1"/>
</dbReference>